<name>A0ACC1WSI6_MELAZ</name>
<keyword evidence="1" id="KW-0808">Transferase</keyword>
<keyword evidence="1" id="KW-0695">RNA-directed DNA polymerase</keyword>
<keyword evidence="2" id="KW-1185">Reference proteome</keyword>
<organism evidence="1 2">
    <name type="scientific">Melia azedarach</name>
    <name type="common">Chinaberry tree</name>
    <dbReference type="NCBI Taxonomy" id="155640"/>
    <lineage>
        <taxon>Eukaryota</taxon>
        <taxon>Viridiplantae</taxon>
        <taxon>Streptophyta</taxon>
        <taxon>Embryophyta</taxon>
        <taxon>Tracheophyta</taxon>
        <taxon>Spermatophyta</taxon>
        <taxon>Magnoliopsida</taxon>
        <taxon>eudicotyledons</taxon>
        <taxon>Gunneridae</taxon>
        <taxon>Pentapetalae</taxon>
        <taxon>rosids</taxon>
        <taxon>malvids</taxon>
        <taxon>Sapindales</taxon>
        <taxon>Meliaceae</taxon>
        <taxon>Melia</taxon>
    </lineage>
</organism>
<dbReference type="Proteomes" id="UP001164539">
    <property type="component" value="Chromosome 14"/>
</dbReference>
<gene>
    <name evidence="1" type="ORF">OWV82_025288</name>
</gene>
<evidence type="ECO:0000313" key="1">
    <source>
        <dbReference type="EMBL" id="KAJ4702171.1"/>
    </source>
</evidence>
<accession>A0ACC1WSI6</accession>
<evidence type="ECO:0000313" key="2">
    <source>
        <dbReference type="Proteomes" id="UP001164539"/>
    </source>
</evidence>
<sequence>NLEAANEKYKQDADQHRRQKMFQECDLVMAYLCKNRFSRIRSKLRNKKYDPFRVVRKINDNAYVLQLPDDWNISNTFNVANLYDYHEDEVLYPENLRISSFSSGGQMM</sequence>
<reference evidence="1 2" key="1">
    <citation type="journal article" date="2023" name="Science">
        <title>Complex scaffold remodeling in plant triterpene biosynthesis.</title>
        <authorList>
            <person name="De La Pena R."/>
            <person name="Hodgson H."/>
            <person name="Liu J.C."/>
            <person name="Stephenson M.J."/>
            <person name="Martin A.C."/>
            <person name="Owen C."/>
            <person name="Harkess A."/>
            <person name="Leebens-Mack J."/>
            <person name="Jimenez L.E."/>
            <person name="Osbourn A."/>
            <person name="Sattely E.S."/>
        </authorList>
    </citation>
    <scope>NUCLEOTIDE SEQUENCE [LARGE SCALE GENOMIC DNA]</scope>
    <source>
        <strain evidence="2">cv. JPN11</strain>
        <tissue evidence="1">Leaf</tissue>
    </source>
</reference>
<comment type="caution">
    <text evidence="1">The sequence shown here is derived from an EMBL/GenBank/DDBJ whole genome shotgun (WGS) entry which is preliminary data.</text>
</comment>
<keyword evidence="1" id="KW-0548">Nucleotidyltransferase</keyword>
<dbReference type="EMBL" id="CM051407">
    <property type="protein sequence ID" value="KAJ4702171.1"/>
    <property type="molecule type" value="Genomic_DNA"/>
</dbReference>
<feature type="non-terminal residue" evidence="1">
    <location>
        <position position="1"/>
    </location>
</feature>
<protein>
    <submittedName>
        <fullName evidence="1">RNA-directed DNA polymerase</fullName>
    </submittedName>
</protein>
<proteinExistence type="predicted"/>